<feature type="transmembrane region" description="Helical" evidence="1">
    <location>
        <begin position="21"/>
        <end position="40"/>
    </location>
</feature>
<keyword evidence="1" id="KW-1133">Transmembrane helix</keyword>
<dbReference type="RefSeq" id="WP_011133050.1">
    <property type="nucleotide sequence ID" value="NC_005072.1"/>
</dbReference>
<dbReference type="InterPro" id="IPR022196">
    <property type="entry name" value="DUF3721"/>
</dbReference>
<reference evidence="2 3" key="1">
    <citation type="journal article" date="2003" name="Nature">
        <title>Genome divergence in two Prochlorococcus ecotypes reflects oceanic niche differentiation.</title>
        <authorList>
            <person name="Rocap G."/>
            <person name="Larimer F.W."/>
            <person name="Lamerdin J.E."/>
            <person name="Malfatti S."/>
            <person name="Chain P."/>
            <person name="Ahlgren N.A."/>
            <person name="Arellano A."/>
            <person name="Coleman M."/>
            <person name="Hauser L."/>
            <person name="Hess W.R."/>
            <person name="Johnson Z.I."/>
            <person name="Land M.L."/>
            <person name="Lindell D."/>
            <person name="Post A.F."/>
            <person name="Regala W."/>
            <person name="Shah M."/>
            <person name="Shaw S.L."/>
            <person name="Steglich C."/>
            <person name="Sullivan M.B."/>
            <person name="Ting C.S."/>
            <person name="Tolonen A."/>
            <person name="Webb E.A."/>
            <person name="Zinser E.R."/>
            <person name="Chisholm S.W."/>
        </authorList>
    </citation>
    <scope>NUCLEOTIDE SEQUENCE [LARGE SCALE GENOMIC DNA]</scope>
    <source>
        <strain evidence="3">CCMP1986 / NIES-2087 / MED4</strain>
    </source>
</reference>
<protein>
    <submittedName>
        <fullName evidence="2">Possible Gibberellin regulated protein</fullName>
    </submittedName>
</protein>
<gene>
    <name evidence="2" type="ordered locus">PMM1421</name>
</gene>
<dbReference type="KEGG" id="pmm:PMM1421"/>
<organism evidence="2 3">
    <name type="scientific">Prochlorococcus marinus subsp. pastoris (strain CCMP1986 / NIES-2087 / MED4)</name>
    <dbReference type="NCBI Taxonomy" id="59919"/>
    <lineage>
        <taxon>Bacteria</taxon>
        <taxon>Bacillati</taxon>
        <taxon>Cyanobacteriota</taxon>
        <taxon>Cyanophyceae</taxon>
        <taxon>Synechococcales</taxon>
        <taxon>Prochlorococcaceae</taxon>
        <taxon>Prochlorococcus</taxon>
    </lineage>
</organism>
<evidence type="ECO:0000313" key="2">
    <source>
        <dbReference type="EMBL" id="CAE19880.1"/>
    </source>
</evidence>
<dbReference type="Pfam" id="PF12518">
    <property type="entry name" value="DUF3721"/>
    <property type="match status" value="1"/>
</dbReference>
<dbReference type="eggNOG" id="ENOG50321RE">
    <property type="taxonomic scope" value="Bacteria"/>
</dbReference>
<dbReference type="EMBL" id="BX548174">
    <property type="protein sequence ID" value="CAE19880.1"/>
    <property type="molecule type" value="Genomic_DNA"/>
</dbReference>
<dbReference type="Proteomes" id="UP000001026">
    <property type="component" value="Chromosome"/>
</dbReference>
<dbReference type="AlphaFoldDB" id="Q7TU45"/>
<dbReference type="HOGENOM" id="CLU_2024665_0_0_3"/>
<feature type="transmembrane region" description="Helical" evidence="1">
    <location>
        <begin position="99"/>
        <end position="117"/>
    </location>
</feature>
<keyword evidence="1" id="KW-0472">Membrane</keyword>
<proteinExistence type="predicted"/>
<evidence type="ECO:0000256" key="1">
    <source>
        <dbReference type="SAM" id="Phobius"/>
    </source>
</evidence>
<name>Q7TU45_PROMP</name>
<sequence>MKSLLNTHTKFEIMHIVLRNFKFLIFLFLLSLNLSGYSNAHMRGTFLSEEDARNRSLELGCEGIHKNQDKWMPCKNEKELHKFLNKKGSSRGNNLASSLAWIFILSSSFGILWLSIVKIKRK</sequence>
<dbReference type="STRING" id="59919.PMM1421"/>
<keyword evidence="1" id="KW-0812">Transmembrane</keyword>
<evidence type="ECO:0000313" key="3">
    <source>
        <dbReference type="Proteomes" id="UP000001026"/>
    </source>
</evidence>
<accession>Q7TU45</accession>